<accession>A0A8D9E1I8</accession>
<keyword evidence="1" id="KW-0812">Transmembrane</keyword>
<evidence type="ECO:0000256" key="1">
    <source>
        <dbReference type="SAM" id="Phobius"/>
    </source>
</evidence>
<keyword evidence="1" id="KW-0472">Membrane</keyword>
<feature type="transmembrane region" description="Helical" evidence="1">
    <location>
        <begin position="28"/>
        <end position="51"/>
    </location>
</feature>
<evidence type="ECO:0000313" key="2">
    <source>
        <dbReference type="EMBL" id="CAG6737097.1"/>
    </source>
</evidence>
<dbReference type="AlphaFoldDB" id="A0A8D9E1I8"/>
<sequence length="139" mass="15622">MLCLVCVVYIIAAAAVYQSMFWSFDLYHHITCLVYSCLLVVVSDGVSYTLFGNYQVPPKTHNVNRGRLVLTGFPQCCHMNSSCQRVPITTQCGNYQVPPKTSSSHKIQFPPIGPHIKIPPNKFDTQFPPHPSSSNFVFR</sequence>
<reference evidence="2" key="1">
    <citation type="submission" date="2021-05" db="EMBL/GenBank/DDBJ databases">
        <authorList>
            <person name="Alioto T."/>
            <person name="Alioto T."/>
            <person name="Gomez Garrido J."/>
        </authorList>
    </citation>
    <scope>NUCLEOTIDE SEQUENCE</scope>
</reference>
<proteinExistence type="predicted"/>
<dbReference type="EMBL" id="HBUF01401791">
    <property type="protein sequence ID" value="CAG6737097.1"/>
    <property type="molecule type" value="Transcribed_RNA"/>
</dbReference>
<name>A0A8D9E1I8_9HEMI</name>
<organism evidence="2">
    <name type="scientific">Cacopsylla melanoneura</name>
    <dbReference type="NCBI Taxonomy" id="428564"/>
    <lineage>
        <taxon>Eukaryota</taxon>
        <taxon>Metazoa</taxon>
        <taxon>Ecdysozoa</taxon>
        <taxon>Arthropoda</taxon>
        <taxon>Hexapoda</taxon>
        <taxon>Insecta</taxon>
        <taxon>Pterygota</taxon>
        <taxon>Neoptera</taxon>
        <taxon>Paraneoptera</taxon>
        <taxon>Hemiptera</taxon>
        <taxon>Sternorrhyncha</taxon>
        <taxon>Psylloidea</taxon>
        <taxon>Psyllidae</taxon>
        <taxon>Psyllinae</taxon>
        <taxon>Cacopsylla</taxon>
    </lineage>
</organism>
<protein>
    <submittedName>
        <fullName evidence="2">Uncharacterized protein</fullName>
    </submittedName>
</protein>
<keyword evidence="1" id="KW-1133">Transmembrane helix</keyword>